<feature type="compositionally biased region" description="Gly residues" evidence="1">
    <location>
        <begin position="394"/>
        <end position="403"/>
    </location>
</feature>
<keyword evidence="3" id="KW-1185">Reference proteome</keyword>
<evidence type="ECO:0000256" key="1">
    <source>
        <dbReference type="SAM" id="MobiDB-lite"/>
    </source>
</evidence>
<accession>A0A0G4EPA1</accession>
<protein>
    <recommendedName>
        <fullName evidence="4">C3H1-type domain-containing protein</fullName>
    </recommendedName>
</protein>
<gene>
    <name evidence="2" type="ORF">Vbra_2778</name>
</gene>
<organism evidence="2 3">
    <name type="scientific">Vitrella brassicaformis (strain CCMP3155)</name>
    <dbReference type="NCBI Taxonomy" id="1169540"/>
    <lineage>
        <taxon>Eukaryota</taxon>
        <taxon>Sar</taxon>
        <taxon>Alveolata</taxon>
        <taxon>Colpodellida</taxon>
        <taxon>Vitrellaceae</taxon>
        <taxon>Vitrella</taxon>
    </lineage>
</organism>
<name>A0A0G4EPA1_VITBC</name>
<feature type="region of interest" description="Disordered" evidence="1">
    <location>
        <begin position="164"/>
        <end position="189"/>
    </location>
</feature>
<evidence type="ECO:0008006" key="4">
    <source>
        <dbReference type="Google" id="ProtNLM"/>
    </source>
</evidence>
<feature type="region of interest" description="Disordered" evidence="1">
    <location>
        <begin position="307"/>
        <end position="337"/>
    </location>
</feature>
<feature type="compositionally biased region" description="Polar residues" evidence="1">
    <location>
        <begin position="90"/>
        <end position="100"/>
    </location>
</feature>
<dbReference type="VEuPathDB" id="CryptoDB:Vbra_2778"/>
<dbReference type="Proteomes" id="UP000041254">
    <property type="component" value="Unassembled WGS sequence"/>
</dbReference>
<evidence type="ECO:0000313" key="2">
    <source>
        <dbReference type="EMBL" id="CEL98788.1"/>
    </source>
</evidence>
<evidence type="ECO:0000313" key="3">
    <source>
        <dbReference type="Proteomes" id="UP000041254"/>
    </source>
</evidence>
<sequence length="424" mass="44925">MVLRQHPTAYLYTLDSYASKAAAAAASSFPVHSAADGLTPLVNMSSYEAGAAAGRTIAQQPFPTDDTPHYHYFVERSLFPSTSPFMQRRSVSLDHTQQVPPQLPLDRESAPSPSPSPLSPTPVAVSAAVSSRTIASEASSNEEVFSPPAMGGLFGLRAGGLSGNNGLPGEGPRCEEGLLSGVDGTEGEDDDDVVQELVVALSTGALSPNLRITPKLISRIPRDDNGNLLSVGSMAPLHDEGICKPCAFVHTKGCRNGFLCLFCHHPHAKRKKNRRRERESDQENAQKHVKEQLELARLFSAMDISPALPFHSSSPTHDHKEPSSPSPSPSPSLGSAWDASTGLSAVCNKAEDRPVPLSDIWKRPLTGTDAQTTPLASKDESSRLSPSGVRQQRGAGGDLGGRGSSVWAFPDLFSSAHGREEGGG</sequence>
<feature type="region of interest" description="Disordered" evidence="1">
    <location>
        <begin position="358"/>
        <end position="424"/>
    </location>
</feature>
<dbReference type="InParanoid" id="A0A0G4EPA1"/>
<dbReference type="EMBL" id="CDMY01000275">
    <property type="protein sequence ID" value="CEL98788.1"/>
    <property type="molecule type" value="Genomic_DNA"/>
</dbReference>
<dbReference type="AlphaFoldDB" id="A0A0G4EPA1"/>
<dbReference type="OrthoDB" id="406827at2759"/>
<proteinExistence type="predicted"/>
<reference evidence="2 3" key="1">
    <citation type="submission" date="2014-11" db="EMBL/GenBank/DDBJ databases">
        <authorList>
            <person name="Zhu J."/>
            <person name="Qi W."/>
            <person name="Song R."/>
        </authorList>
    </citation>
    <scope>NUCLEOTIDE SEQUENCE [LARGE SCALE GENOMIC DNA]</scope>
</reference>
<feature type="region of interest" description="Disordered" evidence="1">
    <location>
        <begin position="90"/>
        <end position="125"/>
    </location>
</feature>